<sequence length="122" mass="12833">MSANILTVDDSASIRLTTKVTLTNAGYSVTEAVNGAEGLAAAKGSSFDLIVTDLNMPVMDGLTMIEELRKLPAQAGVPIIFLTTESDADLKARAKAAGATGWLTKPFDPENLVKIVKKVLGR</sequence>
<name>A0A3S0T3Y6_9HYPH</name>
<dbReference type="PANTHER" id="PTHR44591">
    <property type="entry name" value="STRESS RESPONSE REGULATOR PROTEIN 1"/>
    <property type="match status" value="1"/>
</dbReference>
<dbReference type="EMBL" id="RJTH01000007">
    <property type="protein sequence ID" value="RUM23705.1"/>
    <property type="molecule type" value="Genomic_DNA"/>
</dbReference>
<dbReference type="SMART" id="SM00448">
    <property type="entry name" value="REC"/>
    <property type="match status" value="1"/>
</dbReference>
<gene>
    <name evidence="4" type="ORF">EFQ99_20785</name>
</gene>
<accession>A0A3S0T3Y6</accession>
<dbReference type="Proteomes" id="UP000278823">
    <property type="component" value="Unassembled WGS sequence"/>
</dbReference>
<organism evidence="4 5">
    <name type="scientific">Rhizobium vallis</name>
    <dbReference type="NCBI Taxonomy" id="634290"/>
    <lineage>
        <taxon>Bacteria</taxon>
        <taxon>Pseudomonadati</taxon>
        <taxon>Pseudomonadota</taxon>
        <taxon>Alphaproteobacteria</taxon>
        <taxon>Hyphomicrobiales</taxon>
        <taxon>Rhizobiaceae</taxon>
        <taxon>Rhizobium/Agrobacterium group</taxon>
        <taxon>Rhizobium</taxon>
    </lineage>
</organism>
<dbReference type="AlphaFoldDB" id="A0A3S0T3Y6"/>
<dbReference type="InterPro" id="IPR001789">
    <property type="entry name" value="Sig_transdc_resp-reg_receiver"/>
</dbReference>
<dbReference type="InterPro" id="IPR011006">
    <property type="entry name" value="CheY-like_superfamily"/>
</dbReference>
<comment type="caution">
    <text evidence="4">The sequence shown here is derived from an EMBL/GenBank/DDBJ whole genome shotgun (WGS) entry which is preliminary data.</text>
</comment>
<dbReference type="SUPFAM" id="SSF52172">
    <property type="entry name" value="CheY-like"/>
    <property type="match status" value="1"/>
</dbReference>
<evidence type="ECO:0000256" key="2">
    <source>
        <dbReference type="PROSITE-ProRule" id="PRU00169"/>
    </source>
</evidence>
<dbReference type="InterPro" id="IPR050595">
    <property type="entry name" value="Bact_response_regulator"/>
</dbReference>
<evidence type="ECO:0000259" key="3">
    <source>
        <dbReference type="PROSITE" id="PS50110"/>
    </source>
</evidence>
<feature type="modified residue" description="4-aspartylphosphate" evidence="2">
    <location>
        <position position="53"/>
    </location>
</feature>
<keyword evidence="5" id="KW-1185">Reference proteome</keyword>
<dbReference type="PROSITE" id="PS50110">
    <property type="entry name" value="RESPONSE_REGULATORY"/>
    <property type="match status" value="1"/>
</dbReference>
<dbReference type="RefSeq" id="WP_008533128.1">
    <property type="nucleotide sequence ID" value="NZ_ML133692.1"/>
</dbReference>
<proteinExistence type="predicted"/>
<dbReference type="OrthoDB" id="9786548at2"/>
<dbReference type="GO" id="GO:0000160">
    <property type="term" value="P:phosphorelay signal transduction system"/>
    <property type="evidence" value="ECO:0007669"/>
    <property type="project" value="InterPro"/>
</dbReference>
<dbReference type="PANTHER" id="PTHR44591:SF25">
    <property type="entry name" value="CHEMOTAXIS TWO-COMPONENT RESPONSE REGULATOR"/>
    <property type="match status" value="1"/>
</dbReference>
<feature type="domain" description="Response regulatory" evidence="3">
    <location>
        <begin position="4"/>
        <end position="120"/>
    </location>
</feature>
<dbReference type="Gene3D" id="3.40.50.2300">
    <property type="match status" value="1"/>
</dbReference>
<protein>
    <submittedName>
        <fullName evidence="4">Response regulator</fullName>
    </submittedName>
</protein>
<keyword evidence="1 2" id="KW-0597">Phosphoprotein</keyword>
<evidence type="ECO:0000313" key="4">
    <source>
        <dbReference type="EMBL" id="RUM23705.1"/>
    </source>
</evidence>
<dbReference type="Pfam" id="PF00072">
    <property type="entry name" value="Response_reg"/>
    <property type="match status" value="1"/>
</dbReference>
<evidence type="ECO:0000256" key="1">
    <source>
        <dbReference type="ARBA" id="ARBA00022553"/>
    </source>
</evidence>
<evidence type="ECO:0000313" key="5">
    <source>
        <dbReference type="Proteomes" id="UP000278823"/>
    </source>
</evidence>
<reference evidence="5" key="1">
    <citation type="submission" date="2018-11" db="EMBL/GenBank/DDBJ databases">
        <title>Rhizobium chutanense sp. nov., isolated from root nodules of Phaseolus vulgaris in China.</title>
        <authorList>
            <person name="Huo Y."/>
        </authorList>
    </citation>
    <scope>NUCLEOTIDE SEQUENCE [LARGE SCALE GENOMIC DNA]</scope>
    <source>
        <strain evidence="5">CCBAU 65647</strain>
    </source>
</reference>